<keyword evidence="4 8" id="KW-0808">Transferase</keyword>
<dbReference type="EC" id="2.7.13.3" evidence="2"/>
<dbReference type="SMART" id="SM00387">
    <property type="entry name" value="HATPase_c"/>
    <property type="match status" value="1"/>
</dbReference>
<evidence type="ECO:0000313" key="10">
    <source>
        <dbReference type="Proteomes" id="UP000596035"/>
    </source>
</evidence>
<dbReference type="PROSITE" id="PS50109">
    <property type="entry name" value="HIS_KIN"/>
    <property type="match status" value="1"/>
</dbReference>
<gene>
    <name evidence="7" type="ORF">ADH66_07225</name>
    <name evidence="8" type="ORF">I5Q82_17285</name>
</gene>
<dbReference type="SMART" id="SM00388">
    <property type="entry name" value="HisKA"/>
    <property type="match status" value="1"/>
</dbReference>
<dbReference type="GO" id="GO:0000155">
    <property type="term" value="F:phosphorelay sensor kinase activity"/>
    <property type="evidence" value="ECO:0007669"/>
    <property type="project" value="InterPro"/>
</dbReference>
<evidence type="ECO:0000313" key="9">
    <source>
        <dbReference type="Proteomes" id="UP000196710"/>
    </source>
</evidence>
<dbReference type="KEGG" id="amur:ADH66_07225"/>
<dbReference type="InterPro" id="IPR004358">
    <property type="entry name" value="Sig_transdc_His_kin-like_C"/>
</dbReference>
<keyword evidence="9" id="KW-1185">Reference proteome</keyword>
<dbReference type="Proteomes" id="UP000196710">
    <property type="component" value="Chromosome"/>
</dbReference>
<evidence type="ECO:0000256" key="5">
    <source>
        <dbReference type="ARBA" id="ARBA00023012"/>
    </source>
</evidence>
<name>A0A1Z2XPT3_9FIRM</name>
<proteinExistence type="predicted"/>
<dbReference type="SUPFAM" id="SSF47384">
    <property type="entry name" value="Homodimeric domain of signal transducing histidine kinase"/>
    <property type="match status" value="1"/>
</dbReference>
<dbReference type="CDD" id="cd00075">
    <property type="entry name" value="HATPase"/>
    <property type="match status" value="1"/>
</dbReference>
<reference evidence="7" key="1">
    <citation type="journal article" date="2017" name="Genome Announc.">
        <title>High-Quality Whole-Genome Sequences of the Oligo-Mouse-Microbiota Bacterial Community.</title>
        <authorList>
            <person name="Garzetti D."/>
            <person name="Brugiroux S."/>
            <person name="Bunk B."/>
            <person name="Pukall R."/>
            <person name="McCoy K.D."/>
            <person name="Macpherson A.J."/>
            <person name="Stecher B."/>
        </authorList>
    </citation>
    <scope>NUCLEOTIDE SEQUENCE</scope>
    <source>
        <strain evidence="7">KB18</strain>
    </source>
</reference>
<evidence type="ECO:0000256" key="2">
    <source>
        <dbReference type="ARBA" id="ARBA00012438"/>
    </source>
</evidence>
<sequence>MVLFLGLGYGLLVTKAISRLSASIRDISGRCYLPAKEKGAFRDLIKSLNELDGEVRASDRLREKTENLRREWISNITHDLKTPLSPIKGYAEILCDDTEKTIPQCKRYAEIMLKNAAYMENLIDDLKLTWQLENDMLPINRQEQNIVRFLRELSIDILNRPKYEERTIAFQCSENITDETAIFSFDKKLFTRTFQNLIINAFVHGGKDTEVTVQISVSDCWLNINLSDNGIGMSAEETDQLFDRYYRGTNTESKSEGTGLGLAIAKSIIELHGGTISVTSSPGAGTAFLIRFPGI</sequence>
<reference evidence="8 10" key="3">
    <citation type="submission" date="2020-11" db="EMBL/GenBank/DDBJ databases">
        <title>Closed and high quality bacterial genomes of the OMM12 community.</title>
        <authorList>
            <person name="Marbouty M."/>
            <person name="Lamy-Besnier Q."/>
            <person name="Debarbieux L."/>
            <person name="Koszul R."/>
        </authorList>
    </citation>
    <scope>NUCLEOTIDE SEQUENCE [LARGE SCALE GENOMIC DNA]</scope>
    <source>
        <strain evidence="8 10">KB18</strain>
    </source>
</reference>
<dbReference type="InterPro" id="IPR005467">
    <property type="entry name" value="His_kinase_dom"/>
</dbReference>
<dbReference type="Pfam" id="PF02518">
    <property type="entry name" value="HATPase_c"/>
    <property type="match status" value="1"/>
</dbReference>
<keyword evidence="4 8" id="KW-0418">Kinase</keyword>
<dbReference type="Gene3D" id="3.30.565.10">
    <property type="entry name" value="Histidine kinase-like ATPase, C-terminal domain"/>
    <property type="match status" value="1"/>
</dbReference>
<evidence type="ECO:0000313" key="8">
    <source>
        <dbReference type="EMBL" id="QQR32133.1"/>
    </source>
</evidence>
<comment type="catalytic activity">
    <reaction evidence="1">
        <text>ATP + protein L-histidine = ADP + protein N-phospho-L-histidine.</text>
        <dbReference type="EC" id="2.7.13.3"/>
    </reaction>
</comment>
<evidence type="ECO:0000256" key="1">
    <source>
        <dbReference type="ARBA" id="ARBA00000085"/>
    </source>
</evidence>
<dbReference type="CDD" id="cd00082">
    <property type="entry name" value="HisKA"/>
    <property type="match status" value="1"/>
</dbReference>
<organism evidence="8 10">
    <name type="scientific">Acutalibacter muris</name>
    <dbReference type="NCBI Taxonomy" id="1796620"/>
    <lineage>
        <taxon>Bacteria</taxon>
        <taxon>Bacillati</taxon>
        <taxon>Bacillota</taxon>
        <taxon>Clostridia</taxon>
        <taxon>Eubacteriales</taxon>
        <taxon>Acutalibacteraceae</taxon>
        <taxon>Acutalibacter</taxon>
    </lineage>
</organism>
<protein>
    <recommendedName>
        <fullName evidence="2">histidine kinase</fullName>
        <ecNumber evidence="2">2.7.13.3</ecNumber>
    </recommendedName>
</protein>
<dbReference type="EMBL" id="CP021422">
    <property type="protein sequence ID" value="ASB40468.1"/>
    <property type="molecule type" value="Genomic_DNA"/>
</dbReference>
<dbReference type="Gene3D" id="1.10.287.130">
    <property type="match status" value="1"/>
</dbReference>
<dbReference type="PRINTS" id="PR00344">
    <property type="entry name" value="BCTRLSENSOR"/>
</dbReference>
<dbReference type="InterPro" id="IPR036890">
    <property type="entry name" value="HATPase_C_sf"/>
</dbReference>
<dbReference type="InterPro" id="IPR003661">
    <property type="entry name" value="HisK_dim/P_dom"/>
</dbReference>
<keyword evidence="5" id="KW-0902">Two-component regulatory system</keyword>
<dbReference type="SUPFAM" id="SSF55874">
    <property type="entry name" value="ATPase domain of HSP90 chaperone/DNA topoisomerase II/histidine kinase"/>
    <property type="match status" value="1"/>
</dbReference>
<feature type="domain" description="Histidine kinase" evidence="6">
    <location>
        <begin position="75"/>
        <end position="295"/>
    </location>
</feature>
<dbReference type="InterPro" id="IPR003594">
    <property type="entry name" value="HATPase_dom"/>
</dbReference>
<dbReference type="EMBL" id="CP065321">
    <property type="protein sequence ID" value="QQR32133.1"/>
    <property type="molecule type" value="Genomic_DNA"/>
</dbReference>
<keyword evidence="3" id="KW-0597">Phosphoprotein</keyword>
<evidence type="ECO:0000259" key="6">
    <source>
        <dbReference type="PROSITE" id="PS50109"/>
    </source>
</evidence>
<dbReference type="InterPro" id="IPR036097">
    <property type="entry name" value="HisK_dim/P_sf"/>
</dbReference>
<accession>A0A1Z2XPT3</accession>
<dbReference type="PANTHER" id="PTHR43547:SF2">
    <property type="entry name" value="HYBRID SIGNAL TRANSDUCTION HISTIDINE KINASE C"/>
    <property type="match status" value="1"/>
</dbReference>
<dbReference type="Proteomes" id="UP000596035">
    <property type="component" value="Chromosome"/>
</dbReference>
<dbReference type="PANTHER" id="PTHR43547">
    <property type="entry name" value="TWO-COMPONENT HISTIDINE KINASE"/>
    <property type="match status" value="1"/>
</dbReference>
<reference evidence="9" key="2">
    <citation type="submission" date="2017-05" db="EMBL/GenBank/DDBJ databases">
        <title>Improved OligoMM genomes.</title>
        <authorList>
            <person name="Garzetti D."/>
        </authorList>
    </citation>
    <scope>NUCLEOTIDE SEQUENCE [LARGE SCALE GENOMIC DNA]</scope>
    <source>
        <strain evidence="9">KB18</strain>
    </source>
</reference>
<dbReference type="Pfam" id="PF00512">
    <property type="entry name" value="HisKA"/>
    <property type="match status" value="1"/>
</dbReference>
<evidence type="ECO:0000313" key="7">
    <source>
        <dbReference type="EMBL" id="ASB40468.1"/>
    </source>
</evidence>
<dbReference type="AlphaFoldDB" id="A0A1Z2XPT3"/>
<evidence type="ECO:0000256" key="4">
    <source>
        <dbReference type="ARBA" id="ARBA00022777"/>
    </source>
</evidence>
<evidence type="ECO:0000256" key="3">
    <source>
        <dbReference type="ARBA" id="ARBA00022553"/>
    </source>
</evidence>